<feature type="transmembrane region" description="Helical" evidence="1">
    <location>
        <begin position="152"/>
        <end position="176"/>
    </location>
</feature>
<keyword evidence="1" id="KW-0472">Membrane</keyword>
<gene>
    <name evidence="2" type="ORF">S1001342_02505</name>
</gene>
<feature type="transmembrane region" description="Helical" evidence="1">
    <location>
        <begin position="460"/>
        <end position="482"/>
    </location>
</feature>
<feature type="transmembrane region" description="Helical" evidence="1">
    <location>
        <begin position="196"/>
        <end position="220"/>
    </location>
</feature>
<feature type="transmembrane region" description="Helical" evidence="1">
    <location>
        <begin position="14"/>
        <end position="38"/>
    </location>
</feature>
<name>A0A1Y0Y2Y3_ACEPA</name>
<protein>
    <recommendedName>
        <fullName evidence="4">PepSY domain-containing protein</fullName>
    </recommendedName>
</protein>
<evidence type="ECO:0000256" key="1">
    <source>
        <dbReference type="SAM" id="Phobius"/>
    </source>
</evidence>
<feature type="transmembrane region" description="Helical" evidence="1">
    <location>
        <begin position="357"/>
        <end position="378"/>
    </location>
</feature>
<keyword evidence="1" id="KW-0812">Transmembrane</keyword>
<accession>A0A1Y0Y2Y3</accession>
<sequence length="483" mass="53140">MKIRADIVQMYRDIHSWVGILAGLFLFVAFYAGGISVFEAPLQNWLTKPVVLPAPVTVGQVPDLMQKAFAAYPEAQQEYTVVLSPTVSFPARLMWPVHAGQRHAGPVDMIAASLDAEGHLVTAKHKPSEVAHFIDELHENVGLPVFMPYSRWFMGIVALLYAVALVSGVIAFLPMLVKNIFALRLIHGAWKKWLDIHNLLGIFSLPFHVIIALSSVLFAYHGLIHNVQTIMFSAPTAFHDRHAPTGRMGHQAVAHSLTPSMPPSEIVQALQKQAPEFVPDVLNYTLTDKAKQTLFVIGHDEHYMMRGPAGGLAELDPASGKILSAEYMPGLQSASFSILTTLFALHFGSFGGNAVKFGYLILGFAGAFLFYSGNRLWLISRYRKEQKNGATEPSKGTKFLTRITYGCIFGCISGISVLMSAALLTPYCESYLGVSLIYYAIFCMCLGVSFMVPDPVRIRMLGMCAAITTLAIPLIYIGKYFVF</sequence>
<dbReference type="Proteomes" id="UP000196205">
    <property type="component" value="Chromosome"/>
</dbReference>
<dbReference type="AlphaFoldDB" id="A0A1Y0Y2Y3"/>
<dbReference type="Pfam" id="PF03929">
    <property type="entry name" value="PepSY_TM"/>
    <property type="match status" value="1"/>
</dbReference>
<feature type="transmembrane region" description="Helical" evidence="1">
    <location>
        <begin position="399"/>
        <end position="424"/>
    </location>
</feature>
<dbReference type="PANTHER" id="PTHR34219:SF9">
    <property type="entry name" value="IRON-REGULATED INNER MEMBRANE PROTEIN"/>
    <property type="match status" value="1"/>
</dbReference>
<feature type="transmembrane region" description="Helical" evidence="1">
    <location>
        <begin position="436"/>
        <end position="453"/>
    </location>
</feature>
<evidence type="ECO:0000313" key="2">
    <source>
        <dbReference type="EMBL" id="ARW48802.1"/>
    </source>
</evidence>
<dbReference type="InterPro" id="IPR005625">
    <property type="entry name" value="PepSY-ass_TM"/>
</dbReference>
<keyword evidence="1" id="KW-1133">Transmembrane helix</keyword>
<evidence type="ECO:0008006" key="4">
    <source>
        <dbReference type="Google" id="ProtNLM"/>
    </source>
</evidence>
<proteinExistence type="predicted"/>
<dbReference type="OrthoDB" id="6307929at2"/>
<dbReference type="PANTHER" id="PTHR34219">
    <property type="entry name" value="IRON-REGULATED INNER MEMBRANE PROTEIN-RELATED"/>
    <property type="match status" value="1"/>
</dbReference>
<reference evidence="2 3" key="1">
    <citation type="submission" date="2017-05" db="EMBL/GenBank/DDBJ databases">
        <title>Genome sequence of Acetobacter pasteurianus subsp. pasteurianus strain SRCM101342.</title>
        <authorList>
            <person name="Cho S.H."/>
        </authorList>
    </citation>
    <scope>NUCLEOTIDE SEQUENCE [LARGE SCALE GENOMIC DNA]</scope>
    <source>
        <strain evidence="2 3">SRCM101342</strain>
    </source>
</reference>
<evidence type="ECO:0000313" key="3">
    <source>
        <dbReference type="Proteomes" id="UP000196205"/>
    </source>
</evidence>
<dbReference type="EMBL" id="CP021509">
    <property type="protein sequence ID" value="ARW48802.1"/>
    <property type="molecule type" value="Genomic_DNA"/>
</dbReference>
<organism evidence="2 3">
    <name type="scientific">Acetobacter pasteurianus subsp. pasteurianus</name>
    <dbReference type="NCBI Taxonomy" id="481145"/>
    <lineage>
        <taxon>Bacteria</taxon>
        <taxon>Pseudomonadati</taxon>
        <taxon>Pseudomonadota</taxon>
        <taxon>Alphaproteobacteria</taxon>
        <taxon>Acetobacterales</taxon>
        <taxon>Acetobacteraceae</taxon>
        <taxon>Acetobacter</taxon>
    </lineage>
</organism>